<accession>A0A419S298</accession>
<dbReference type="PANTHER" id="PTHR36848">
    <property type="entry name" value="DNA-BINDING PROTEIN (PUTATIVE SECRETED PROTEIN)-RELATED"/>
    <property type="match status" value="1"/>
</dbReference>
<dbReference type="AlphaFoldDB" id="A0A419S298"/>
<dbReference type="InterPro" id="IPR053161">
    <property type="entry name" value="Ulvan_degrading_GH"/>
</dbReference>
<dbReference type="OrthoDB" id="9761519at2"/>
<protein>
    <recommendedName>
        <fullName evidence="3">Glycoside hydrolase family 2 catalytic domain-containing protein</fullName>
    </recommendedName>
</protein>
<evidence type="ECO:0000313" key="1">
    <source>
        <dbReference type="EMBL" id="RKD12848.1"/>
    </source>
</evidence>
<dbReference type="EMBL" id="MBTA01000029">
    <property type="protein sequence ID" value="RKD12848.1"/>
    <property type="molecule type" value="Genomic_DNA"/>
</dbReference>
<reference evidence="1 2" key="1">
    <citation type="submission" date="2016-07" db="EMBL/GenBank/DDBJ databases">
        <title>Genome of Pelobium manganitolerans.</title>
        <authorList>
            <person name="Wu S."/>
            <person name="Wang G."/>
        </authorList>
    </citation>
    <scope>NUCLEOTIDE SEQUENCE [LARGE SCALE GENOMIC DNA]</scope>
    <source>
        <strain evidence="1 2">YS-25</strain>
    </source>
</reference>
<comment type="caution">
    <text evidence="1">The sequence shown here is derived from an EMBL/GenBank/DDBJ whole genome shotgun (WGS) entry which is preliminary data.</text>
</comment>
<gene>
    <name evidence="1" type="ORF">BCY91_11430</name>
</gene>
<evidence type="ECO:0008006" key="3">
    <source>
        <dbReference type="Google" id="ProtNLM"/>
    </source>
</evidence>
<name>A0A419S298_9SPHI</name>
<sequence>MQTKPWARWWWQGSAVDTANLSWMLKQYQQAGLGGLEITPIYGVKGAENKFINFTSPKWMEMLVFTLNKAKDLGSGIDMAQASGWPFGGPWVSNADASKYFAYQTYTLKAPRP</sequence>
<evidence type="ECO:0000313" key="2">
    <source>
        <dbReference type="Proteomes" id="UP000283433"/>
    </source>
</evidence>
<dbReference type="Proteomes" id="UP000283433">
    <property type="component" value="Unassembled WGS sequence"/>
</dbReference>
<dbReference type="Pfam" id="PF17132">
    <property type="entry name" value="Glyco_hydro_106"/>
    <property type="match status" value="1"/>
</dbReference>
<keyword evidence="2" id="KW-1185">Reference proteome</keyword>
<dbReference type="RefSeq" id="WP_120183075.1">
    <property type="nucleotide sequence ID" value="NZ_MBTA01000029.1"/>
</dbReference>
<dbReference type="PANTHER" id="PTHR36848:SF2">
    <property type="entry name" value="SECRETED PROTEIN"/>
    <property type="match status" value="1"/>
</dbReference>
<organism evidence="1 2">
    <name type="scientific">Pelobium manganitolerans</name>
    <dbReference type="NCBI Taxonomy" id="1842495"/>
    <lineage>
        <taxon>Bacteria</taxon>
        <taxon>Pseudomonadati</taxon>
        <taxon>Bacteroidota</taxon>
        <taxon>Sphingobacteriia</taxon>
        <taxon>Sphingobacteriales</taxon>
        <taxon>Sphingobacteriaceae</taxon>
        <taxon>Pelobium</taxon>
    </lineage>
</organism>
<proteinExistence type="predicted"/>